<evidence type="ECO:0000313" key="1">
    <source>
        <dbReference type="EMBL" id="RAJ07948.1"/>
    </source>
</evidence>
<dbReference type="Proteomes" id="UP000249696">
    <property type="component" value="Unassembled WGS sequence"/>
</dbReference>
<organism evidence="1 2">
    <name type="scientific">Arenibacter echinorum</name>
    <dbReference type="NCBI Taxonomy" id="440515"/>
    <lineage>
        <taxon>Bacteria</taxon>
        <taxon>Pseudomonadati</taxon>
        <taxon>Bacteroidota</taxon>
        <taxon>Flavobacteriia</taxon>
        <taxon>Flavobacteriales</taxon>
        <taxon>Flavobacteriaceae</taxon>
        <taxon>Arenibacter</taxon>
    </lineage>
</organism>
<protein>
    <submittedName>
        <fullName evidence="1">Uncharacterized protein</fullName>
    </submittedName>
</protein>
<reference evidence="1 2" key="1">
    <citation type="submission" date="2018-06" db="EMBL/GenBank/DDBJ databases">
        <title>Genomic Encyclopedia of Archaeal and Bacterial Type Strains, Phase II (KMG-II): from individual species to whole genera.</title>
        <authorList>
            <person name="Goeker M."/>
        </authorList>
    </citation>
    <scope>NUCLEOTIDE SEQUENCE [LARGE SCALE GENOMIC DNA]</scope>
    <source>
        <strain evidence="1 2">DSM 23522</strain>
    </source>
</reference>
<dbReference type="AlphaFoldDB" id="A0A327QVN5"/>
<name>A0A327QVN5_9FLAO</name>
<keyword evidence="2" id="KW-1185">Reference proteome</keyword>
<comment type="caution">
    <text evidence="1">The sequence shown here is derived from an EMBL/GenBank/DDBJ whole genome shotgun (WGS) entry which is preliminary data.</text>
</comment>
<sequence length="50" mass="5614">MITITFLMIPTKTRHTKIRMANIGTVLNISKEDIEFLGNLANTLIIIPTT</sequence>
<accession>A0A327QVN5</accession>
<gene>
    <name evidence="1" type="ORF">LV92_03510</name>
</gene>
<evidence type="ECO:0000313" key="2">
    <source>
        <dbReference type="Proteomes" id="UP000249696"/>
    </source>
</evidence>
<proteinExistence type="predicted"/>
<dbReference type="EMBL" id="QLLN01000007">
    <property type="protein sequence ID" value="RAJ07948.1"/>
    <property type="molecule type" value="Genomic_DNA"/>
</dbReference>